<dbReference type="AlphaFoldDB" id="A0A075MR94"/>
<dbReference type="Proteomes" id="UP000028194">
    <property type="component" value="Chromosome"/>
</dbReference>
<dbReference type="KEGG" id="nev:NTE_02019"/>
<proteinExistence type="predicted"/>
<keyword evidence="2" id="KW-1185">Reference proteome</keyword>
<protein>
    <submittedName>
        <fullName evidence="1">Uncharacterized protein</fullName>
    </submittedName>
</protein>
<evidence type="ECO:0000313" key="1">
    <source>
        <dbReference type="EMBL" id="AIF84076.1"/>
    </source>
</evidence>
<sequence length="86" mass="9888">MRTIITFYNPDFLPAGRLARAIAVDMILMPRTESELERRIVRALEEYYALDFVSLLRLTTVSESALNKALESLKGKNIVDWFVVPK</sequence>
<gene>
    <name evidence="1" type="ORF">NTE_02019</name>
</gene>
<organism evidence="1 2">
    <name type="scientific">Candidatus Nitrososphaera evergladensis SR1</name>
    <dbReference type="NCBI Taxonomy" id="1459636"/>
    <lineage>
        <taxon>Archaea</taxon>
        <taxon>Nitrososphaerota</taxon>
        <taxon>Nitrososphaeria</taxon>
        <taxon>Nitrososphaerales</taxon>
        <taxon>Nitrososphaeraceae</taxon>
        <taxon>Nitrososphaera</taxon>
    </lineage>
</organism>
<accession>A0A075MR94</accession>
<reference evidence="1 2" key="1">
    <citation type="journal article" date="2014" name="PLoS ONE">
        <title>Genome Sequence of Candidatus Nitrososphaera evergladensis from Group I.1b Enriched from Everglades Soil Reveals Novel Genomic Features of the Ammonia-Oxidizing Archaea.</title>
        <authorList>
            <person name="Zhalnina K.V."/>
            <person name="Dias R."/>
            <person name="Leonard M.T."/>
            <person name="Dorr de Quadros P."/>
            <person name="Camargo F.A."/>
            <person name="Drew J.C."/>
            <person name="Farmerie W.G."/>
            <person name="Daroub S.H."/>
            <person name="Triplett E.W."/>
        </authorList>
    </citation>
    <scope>NUCLEOTIDE SEQUENCE [LARGE SCALE GENOMIC DNA]</scope>
    <source>
        <strain evidence="1 2">SR1</strain>
    </source>
</reference>
<evidence type="ECO:0000313" key="2">
    <source>
        <dbReference type="Proteomes" id="UP000028194"/>
    </source>
</evidence>
<dbReference type="EMBL" id="CP007174">
    <property type="protein sequence ID" value="AIF84076.1"/>
    <property type="molecule type" value="Genomic_DNA"/>
</dbReference>
<name>A0A075MR94_9ARCH</name>
<dbReference type="HOGENOM" id="CLU_2490275_0_0_2"/>